<feature type="domain" description="ABC transmembrane type-2" evidence="7">
    <location>
        <begin position="27"/>
        <end position="253"/>
    </location>
</feature>
<keyword evidence="9" id="KW-1185">Reference proteome</keyword>
<evidence type="ECO:0000313" key="8">
    <source>
        <dbReference type="EMBL" id="MFC5910934.1"/>
    </source>
</evidence>
<feature type="transmembrane region" description="Helical" evidence="6">
    <location>
        <begin position="29"/>
        <end position="47"/>
    </location>
</feature>
<comment type="caution">
    <text evidence="6">Lacks conserved residue(s) required for the propagation of feature annotation.</text>
</comment>
<feature type="transmembrane region" description="Helical" evidence="6">
    <location>
        <begin position="173"/>
        <end position="192"/>
    </location>
</feature>
<dbReference type="Pfam" id="PF01061">
    <property type="entry name" value="ABC2_membrane"/>
    <property type="match status" value="1"/>
</dbReference>
<evidence type="ECO:0000313" key="9">
    <source>
        <dbReference type="Proteomes" id="UP001596174"/>
    </source>
</evidence>
<dbReference type="PANTHER" id="PTHR43229">
    <property type="entry name" value="NODULATION PROTEIN J"/>
    <property type="match status" value="1"/>
</dbReference>
<evidence type="ECO:0000259" key="7">
    <source>
        <dbReference type="PROSITE" id="PS51012"/>
    </source>
</evidence>
<keyword evidence="2 6" id="KW-0812">Transmembrane</keyword>
<sequence length="253" mass="27303">MTTLVGGLQNTATLAWRNLVQIKHNPMELMDLSIQPIMFLLLFTYVFGGQMSGSTHAYLQYALAGIIVQNGIFATLNTAVGLNSDLQKGVFDRLKSLPIARSAPLAGRVLADLVKQVWSLVLMLCLGMVLGFRPDSVFGVLGALALMIVFALALSWMNVLIGMVASSPEKVQMMAFVVMFPLTFSSSAFVSVSSMPGWLQAWVKVNPVTALVDAMRALLNGGAVAAPVTHTLLWAAALAVVFFPLALRAYQRR</sequence>
<proteinExistence type="inferred from homology"/>
<dbReference type="Proteomes" id="UP001596174">
    <property type="component" value="Unassembled WGS sequence"/>
</dbReference>
<name>A0ABW1G848_9ACTN</name>
<dbReference type="PROSITE" id="PS51012">
    <property type="entry name" value="ABC_TM2"/>
    <property type="match status" value="1"/>
</dbReference>
<evidence type="ECO:0000256" key="6">
    <source>
        <dbReference type="RuleBase" id="RU361157"/>
    </source>
</evidence>
<dbReference type="PANTHER" id="PTHR43229:SF2">
    <property type="entry name" value="NODULATION PROTEIN J"/>
    <property type="match status" value="1"/>
</dbReference>
<evidence type="ECO:0000256" key="5">
    <source>
        <dbReference type="ARBA" id="ARBA00023251"/>
    </source>
</evidence>
<organism evidence="8 9">
    <name type="scientific">Streptacidiphilus monticola</name>
    <dbReference type="NCBI Taxonomy" id="2161674"/>
    <lineage>
        <taxon>Bacteria</taxon>
        <taxon>Bacillati</taxon>
        <taxon>Actinomycetota</taxon>
        <taxon>Actinomycetes</taxon>
        <taxon>Kitasatosporales</taxon>
        <taxon>Streptomycetaceae</taxon>
        <taxon>Streptacidiphilus</taxon>
    </lineage>
</organism>
<dbReference type="InterPro" id="IPR051784">
    <property type="entry name" value="Nod_factor_ABC_transporter"/>
</dbReference>
<dbReference type="InterPro" id="IPR000412">
    <property type="entry name" value="ABC_2_transport"/>
</dbReference>
<dbReference type="RefSeq" id="WP_380588951.1">
    <property type="nucleotide sequence ID" value="NZ_JBHSQJ010000138.1"/>
</dbReference>
<comment type="caution">
    <text evidence="8">The sequence shown here is derived from an EMBL/GenBank/DDBJ whole genome shotgun (WGS) entry which is preliminary data.</text>
</comment>
<evidence type="ECO:0000256" key="3">
    <source>
        <dbReference type="ARBA" id="ARBA00022989"/>
    </source>
</evidence>
<feature type="transmembrane region" description="Helical" evidence="6">
    <location>
        <begin position="59"/>
        <end position="84"/>
    </location>
</feature>
<comment type="similarity">
    <text evidence="6">Belongs to the ABC-2 integral membrane protein family.</text>
</comment>
<comment type="subcellular location">
    <subcellularLocation>
        <location evidence="6">Cell membrane</location>
        <topology evidence="6">Multi-pass membrane protein</topology>
    </subcellularLocation>
    <subcellularLocation>
        <location evidence="1">Membrane</location>
        <topology evidence="1">Multi-pass membrane protein</topology>
    </subcellularLocation>
</comment>
<feature type="transmembrane region" description="Helical" evidence="6">
    <location>
        <begin position="138"/>
        <end position="161"/>
    </location>
</feature>
<feature type="transmembrane region" description="Helical" evidence="6">
    <location>
        <begin position="232"/>
        <end position="250"/>
    </location>
</feature>
<protein>
    <recommendedName>
        <fullName evidence="6">Transport permease protein</fullName>
    </recommendedName>
</protein>
<reference evidence="9" key="1">
    <citation type="journal article" date="2019" name="Int. J. Syst. Evol. Microbiol.">
        <title>The Global Catalogue of Microorganisms (GCM) 10K type strain sequencing project: providing services to taxonomists for standard genome sequencing and annotation.</title>
        <authorList>
            <consortium name="The Broad Institute Genomics Platform"/>
            <consortium name="The Broad Institute Genome Sequencing Center for Infectious Disease"/>
            <person name="Wu L."/>
            <person name="Ma J."/>
        </authorList>
    </citation>
    <scope>NUCLEOTIDE SEQUENCE [LARGE SCALE GENOMIC DNA]</scope>
    <source>
        <strain evidence="9">JCM 4816</strain>
    </source>
</reference>
<evidence type="ECO:0000256" key="2">
    <source>
        <dbReference type="ARBA" id="ARBA00022692"/>
    </source>
</evidence>
<dbReference type="InterPro" id="IPR047817">
    <property type="entry name" value="ABC2_TM_bact-type"/>
</dbReference>
<accession>A0ABW1G848</accession>
<keyword evidence="6" id="KW-0813">Transport</keyword>
<keyword evidence="4 6" id="KW-0472">Membrane</keyword>
<evidence type="ECO:0000256" key="4">
    <source>
        <dbReference type="ARBA" id="ARBA00023136"/>
    </source>
</evidence>
<keyword evidence="6" id="KW-1003">Cell membrane</keyword>
<dbReference type="PIRSF" id="PIRSF006648">
    <property type="entry name" value="DrrB"/>
    <property type="match status" value="1"/>
</dbReference>
<keyword evidence="5" id="KW-0046">Antibiotic resistance</keyword>
<gene>
    <name evidence="8" type="ORF">ACFP3V_27485</name>
</gene>
<keyword evidence="3 6" id="KW-1133">Transmembrane helix</keyword>
<dbReference type="InterPro" id="IPR013525">
    <property type="entry name" value="ABC2_TM"/>
</dbReference>
<evidence type="ECO:0000256" key="1">
    <source>
        <dbReference type="ARBA" id="ARBA00004141"/>
    </source>
</evidence>
<dbReference type="EMBL" id="JBHSQJ010000138">
    <property type="protein sequence ID" value="MFC5910934.1"/>
    <property type="molecule type" value="Genomic_DNA"/>
</dbReference>